<accession>A0ABY3T021</accession>
<dbReference type="Pfam" id="PF07696">
    <property type="entry name" value="7TMR-DISMED2"/>
    <property type="match status" value="1"/>
</dbReference>
<evidence type="ECO:0000256" key="3">
    <source>
        <dbReference type="ARBA" id="ARBA00022553"/>
    </source>
</evidence>
<feature type="transmembrane region" description="Helical" evidence="6">
    <location>
        <begin position="313"/>
        <end position="331"/>
    </location>
</feature>
<evidence type="ECO:0000256" key="5">
    <source>
        <dbReference type="PROSITE-ProRule" id="PRU00169"/>
    </source>
</evidence>
<feature type="transmembrane region" description="Helical" evidence="6">
    <location>
        <begin position="289"/>
        <end position="307"/>
    </location>
</feature>
<proteinExistence type="predicted"/>
<dbReference type="Proteomes" id="UP001054801">
    <property type="component" value="Chromosome"/>
</dbReference>
<dbReference type="Pfam" id="PF00512">
    <property type="entry name" value="HisKA"/>
    <property type="match status" value="1"/>
</dbReference>
<dbReference type="SMART" id="SM00387">
    <property type="entry name" value="HATPase_c"/>
    <property type="match status" value="1"/>
</dbReference>
<dbReference type="InterPro" id="IPR011006">
    <property type="entry name" value="CheY-like_superfamily"/>
</dbReference>
<evidence type="ECO:0000256" key="1">
    <source>
        <dbReference type="ARBA" id="ARBA00000085"/>
    </source>
</evidence>
<comment type="catalytic activity">
    <reaction evidence="1">
        <text>ATP + protein L-histidine = ADP + protein N-phospho-L-histidine.</text>
        <dbReference type="EC" id="2.7.13.3"/>
    </reaction>
</comment>
<dbReference type="InterPro" id="IPR036097">
    <property type="entry name" value="HisK_dim/P_sf"/>
</dbReference>
<keyword evidence="6" id="KW-0472">Membrane</keyword>
<protein>
    <recommendedName>
        <fullName evidence="2">histidine kinase</fullName>
        <ecNumber evidence="2">2.7.13.3</ecNumber>
    </recommendedName>
</protein>
<feature type="transmembrane region" description="Helical" evidence="6">
    <location>
        <begin position="224"/>
        <end position="244"/>
    </location>
</feature>
<dbReference type="Gene3D" id="3.30.565.10">
    <property type="entry name" value="Histidine kinase-like ATPase, C-terminal domain"/>
    <property type="match status" value="1"/>
</dbReference>
<dbReference type="Pfam" id="PF02518">
    <property type="entry name" value="HATPase_c"/>
    <property type="match status" value="1"/>
</dbReference>
<dbReference type="Gene3D" id="1.10.287.130">
    <property type="match status" value="1"/>
</dbReference>
<dbReference type="SUPFAM" id="SSF47384">
    <property type="entry name" value="Homodimeric domain of signal transducing histidine kinase"/>
    <property type="match status" value="1"/>
</dbReference>
<dbReference type="Pfam" id="PF07695">
    <property type="entry name" value="7TMR-DISM_7TM"/>
    <property type="match status" value="1"/>
</dbReference>
<dbReference type="CDD" id="cd00082">
    <property type="entry name" value="HisKA"/>
    <property type="match status" value="1"/>
</dbReference>
<dbReference type="InterPro" id="IPR011623">
    <property type="entry name" value="7TMR_DISM_rcpt_extracell_dom1"/>
</dbReference>
<feature type="domain" description="Histidine kinase" evidence="7">
    <location>
        <begin position="419"/>
        <end position="641"/>
    </location>
</feature>
<sequence length="782" mass="87865">MRWLCPCPLNNAEQTVAQTSLLQLFVWCCLWFSATGLGATPVEVLNDQQTQVHFKTHLDFLRDPTGQLTINEVRAPLHDQPFSNTGTAVFAPGLTMDAFWLRVRFQNQSSPWQRWYIRVHDMEESPLQVYWWHDSPNAAPRLLTPDPYFHYHIYALPPLAQGDHWVYVRLQGSVDSIFASLELVQQEARIHVNALLLHAVILAGLFALGLYNLLLFVSLREKGYGWLGVFIVFAVLEMSRYTGFFHHYLWVIPEYYRLYPVFALLAIASFTAFFRHFLELAHHLPKVDWLFRGVFWLFIASAVSLPWLDYGALVSGSGVILISCLTLLAIIRLHLIGIRFMPNLYWAFAVLMAGIIPIVVDGFGLRLITPINSTTLVLVVIFIFLLLLSNAQADYTLRLREQVASANAANKAKSDFLTTMSHELRTPMNALVGTGTLLRHTVLTPQQQDYVDKLDIAAKHMLGLVNDILDVARIEQRELILEQIPFELNALLHEVHTLCAEAANAKQLPFTINSRVPAPLWLQGDPTRLKQILLNLLSNAIKFTHQGYVMLKVHEETAASAGCMQLTFAVSDTGIGLTAEQQRGLFQPFFQADSSTSRRYGGSGLGLVISQQLVQRMGGNLELVSHTGKGSRFFFTLNFSLVETPPLEASPIDDDALPAHTQDLCILLVDDEPLNRFFGGELLKTLGLSVITVDSGAAALALLQQHTVDLVFMDVSMPEMDGYETTQRIREFASASDLPIIALTAHAVAEVREQCFAAGMDDFLTKPFDKTQLQQLLQRWLR</sequence>
<feature type="transmembrane region" description="Helical" evidence="6">
    <location>
        <begin position="371"/>
        <end position="391"/>
    </location>
</feature>
<feature type="domain" description="Response regulatory" evidence="8">
    <location>
        <begin position="665"/>
        <end position="781"/>
    </location>
</feature>
<evidence type="ECO:0000259" key="7">
    <source>
        <dbReference type="PROSITE" id="PS50109"/>
    </source>
</evidence>
<keyword evidence="10" id="KW-1185">Reference proteome</keyword>
<keyword evidence="6" id="KW-1133">Transmembrane helix</keyword>
<dbReference type="SUPFAM" id="SSF52172">
    <property type="entry name" value="CheY-like"/>
    <property type="match status" value="1"/>
</dbReference>
<dbReference type="PANTHER" id="PTHR45339">
    <property type="entry name" value="HYBRID SIGNAL TRANSDUCTION HISTIDINE KINASE J"/>
    <property type="match status" value="1"/>
</dbReference>
<dbReference type="SMART" id="SM00388">
    <property type="entry name" value="HisKA"/>
    <property type="match status" value="1"/>
</dbReference>
<dbReference type="CDD" id="cd16922">
    <property type="entry name" value="HATPase_EvgS-ArcB-TorS-like"/>
    <property type="match status" value="1"/>
</dbReference>
<evidence type="ECO:0000256" key="2">
    <source>
        <dbReference type="ARBA" id="ARBA00012438"/>
    </source>
</evidence>
<feature type="modified residue" description="4-aspartylphosphate" evidence="5">
    <location>
        <position position="714"/>
    </location>
</feature>
<organism evidence="9 10">
    <name type="scientific">Thiothrix winogradskyi</name>
    <dbReference type="NCBI Taxonomy" id="96472"/>
    <lineage>
        <taxon>Bacteria</taxon>
        <taxon>Pseudomonadati</taxon>
        <taxon>Pseudomonadota</taxon>
        <taxon>Gammaproteobacteria</taxon>
        <taxon>Thiotrichales</taxon>
        <taxon>Thiotrichaceae</taxon>
        <taxon>Thiothrix</taxon>
    </lineage>
</organism>
<dbReference type="PANTHER" id="PTHR45339:SF1">
    <property type="entry name" value="HYBRID SIGNAL TRANSDUCTION HISTIDINE KINASE J"/>
    <property type="match status" value="1"/>
</dbReference>
<dbReference type="InterPro" id="IPR036890">
    <property type="entry name" value="HATPase_C_sf"/>
</dbReference>
<keyword evidence="4" id="KW-0902">Two-component regulatory system</keyword>
<evidence type="ECO:0000313" key="10">
    <source>
        <dbReference type="Proteomes" id="UP001054801"/>
    </source>
</evidence>
<dbReference type="InterPro" id="IPR005467">
    <property type="entry name" value="His_kinase_dom"/>
</dbReference>
<feature type="transmembrane region" description="Helical" evidence="6">
    <location>
        <begin position="195"/>
        <end position="217"/>
    </location>
</feature>
<evidence type="ECO:0000256" key="4">
    <source>
        <dbReference type="ARBA" id="ARBA00023012"/>
    </source>
</evidence>
<dbReference type="SMART" id="SM00448">
    <property type="entry name" value="REC"/>
    <property type="match status" value="1"/>
</dbReference>
<dbReference type="PROSITE" id="PS50110">
    <property type="entry name" value="RESPONSE_REGULATORY"/>
    <property type="match status" value="1"/>
</dbReference>
<dbReference type="EMBL" id="CP091244">
    <property type="protein sequence ID" value="UJS25161.1"/>
    <property type="molecule type" value="Genomic_DNA"/>
</dbReference>
<dbReference type="InterPro" id="IPR003661">
    <property type="entry name" value="HisK_dim/P_dom"/>
</dbReference>
<dbReference type="InterPro" id="IPR003594">
    <property type="entry name" value="HATPase_dom"/>
</dbReference>
<dbReference type="PROSITE" id="PS50109">
    <property type="entry name" value="HIS_KIN"/>
    <property type="match status" value="1"/>
</dbReference>
<keyword evidence="6" id="KW-0812">Transmembrane</keyword>
<reference evidence="9" key="1">
    <citation type="journal article" date="2022" name="Microorganisms">
        <title>Two New Species of Filamentous Sulfur Bacteria of the Genus Thiothrix, Thiothrix winogradskyi sp. nov. and 'Candidatus Thiothrix sulfatifontis' sp. nov.</title>
        <authorList>
            <person name="Ravin N.V."/>
            <person name="Rossetti S."/>
            <person name="Beletsky A.V."/>
            <person name="Kadnikov V.V."/>
            <person name="Rudenko T.S."/>
            <person name="Smolyakov D.D."/>
            <person name="Moskvitina M.I."/>
            <person name="Gureeva M.V."/>
            <person name="Mardanov A.V."/>
            <person name="Grabovich M.Y."/>
        </authorList>
    </citation>
    <scope>NUCLEOTIDE SEQUENCE</scope>
    <source>
        <strain evidence="9">CT3</strain>
    </source>
</reference>
<dbReference type="CDD" id="cd17546">
    <property type="entry name" value="REC_hyHK_CKI1_RcsC-like"/>
    <property type="match status" value="1"/>
</dbReference>
<dbReference type="Pfam" id="PF00072">
    <property type="entry name" value="Response_reg"/>
    <property type="match status" value="1"/>
</dbReference>
<evidence type="ECO:0000313" key="9">
    <source>
        <dbReference type="EMBL" id="UJS25161.1"/>
    </source>
</evidence>
<gene>
    <name evidence="9" type="ORF">L2Y54_03750</name>
</gene>
<dbReference type="Gene3D" id="2.60.40.2380">
    <property type="match status" value="1"/>
</dbReference>
<feature type="transmembrane region" description="Helical" evidence="6">
    <location>
        <begin position="256"/>
        <end position="277"/>
    </location>
</feature>
<dbReference type="Gene3D" id="3.40.50.2300">
    <property type="match status" value="1"/>
</dbReference>
<dbReference type="PRINTS" id="PR00344">
    <property type="entry name" value="BCTRLSENSOR"/>
</dbReference>
<dbReference type="InterPro" id="IPR004358">
    <property type="entry name" value="Sig_transdc_His_kin-like_C"/>
</dbReference>
<dbReference type="InterPro" id="IPR001789">
    <property type="entry name" value="Sig_transdc_resp-reg_receiver"/>
</dbReference>
<dbReference type="SUPFAM" id="SSF55874">
    <property type="entry name" value="ATPase domain of HSP90 chaperone/DNA topoisomerase II/histidine kinase"/>
    <property type="match status" value="1"/>
</dbReference>
<keyword evidence="3 5" id="KW-0597">Phosphoprotein</keyword>
<dbReference type="InterPro" id="IPR011622">
    <property type="entry name" value="7TMR_DISM_rcpt_extracell_dom2"/>
</dbReference>
<name>A0ABY3T021_9GAMM</name>
<evidence type="ECO:0000259" key="8">
    <source>
        <dbReference type="PROSITE" id="PS50110"/>
    </source>
</evidence>
<evidence type="ECO:0000256" key="6">
    <source>
        <dbReference type="SAM" id="Phobius"/>
    </source>
</evidence>
<feature type="transmembrane region" description="Helical" evidence="6">
    <location>
        <begin position="343"/>
        <end position="365"/>
    </location>
</feature>
<dbReference type="EC" id="2.7.13.3" evidence="2"/>